<dbReference type="InterPro" id="IPR033904">
    <property type="entry name" value="Trans_IPPS_HH"/>
</dbReference>
<dbReference type="EC" id="2.5.1.32" evidence="2"/>
<dbReference type="Pfam" id="PF00494">
    <property type="entry name" value="SQS_PSY"/>
    <property type="match status" value="1"/>
</dbReference>
<organism evidence="5">
    <name type="scientific">Prymnesium parvum</name>
    <name type="common">Toxic golden alga</name>
    <dbReference type="NCBI Taxonomy" id="97485"/>
    <lineage>
        <taxon>Eukaryota</taxon>
        <taxon>Haptista</taxon>
        <taxon>Haptophyta</taxon>
        <taxon>Prymnesiophyceae</taxon>
        <taxon>Prymnesiales</taxon>
        <taxon>Prymnesiaceae</taxon>
        <taxon>Prymnesium</taxon>
    </lineage>
</organism>
<evidence type="ECO:0000256" key="4">
    <source>
        <dbReference type="ARBA" id="ARBA00022746"/>
    </source>
</evidence>
<dbReference type="Gene3D" id="1.10.600.10">
    <property type="entry name" value="Farnesyl Diphosphate Synthase"/>
    <property type="match status" value="1"/>
</dbReference>
<dbReference type="InterPro" id="IPR002060">
    <property type="entry name" value="Squ/phyt_synthse"/>
</dbReference>
<dbReference type="GO" id="GO:0004311">
    <property type="term" value="F:geranylgeranyl diphosphate synthase activity"/>
    <property type="evidence" value="ECO:0007669"/>
    <property type="project" value="InterPro"/>
</dbReference>
<name>A0A2D2AGZ5_PRYPA</name>
<dbReference type="SFLD" id="SFLDG01212">
    <property type="entry name" value="Phytoene_synthase_like"/>
    <property type="match status" value="1"/>
</dbReference>
<accession>A0A2D2AGZ5</accession>
<dbReference type="AlphaFoldDB" id="A0A2D2AGZ5"/>
<dbReference type="InterPro" id="IPR019845">
    <property type="entry name" value="Squalene/phytoene_synthase_CS"/>
</dbReference>
<reference evidence="5" key="1">
    <citation type="submission" date="2016-11" db="EMBL/GenBank/DDBJ databases">
        <title>Phylogenetic studies on genes related to carotenoids biosynthesis in algae.</title>
        <authorList>
            <person name="Wang S."/>
            <person name="Zhang L."/>
            <person name="Chi S."/>
            <person name="Wang X."/>
            <person name="Tang X."/>
            <person name="Liu T."/>
        </authorList>
    </citation>
    <scope>NUCLEOTIDE SEQUENCE</scope>
    <source>
        <strain evidence="5">LXRN-2047508</strain>
    </source>
</reference>
<dbReference type="GO" id="GO:0016117">
    <property type="term" value="P:carotenoid biosynthetic process"/>
    <property type="evidence" value="ECO:0007669"/>
    <property type="project" value="UniProtKB-KW"/>
</dbReference>
<dbReference type="PANTHER" id="PTHR31480">
    <property type="entry name" value="BIFUNCTIONAL LYCOPENE CYCLASE/PHYTOENE SYNTHASE"/>
    <property type="match status" value="1"/>
</dbReference>
<dbReference type="SFLD" id="SFLDG01018">
    <property type="entry name" value="Squalene/Phytoene_Synthase_Lik"/>
    <property type="match status" value="1"/>
</dbReference>
<evidence type="ECO:0000313" key="5">
    <source>
        <dbReference type="EMBL" id="ATQ35988.1"/>
    </source>
</evidence>
<dbReference type="SUPFAM" id="SSF48576">
    <property type="entry name" value="Terpenoid synthases"/>
    <property type="match status" value="1"/>
</dbReference>
<dbReference type="GO" id="GO:0051996">
    <property type="term" value="F:squalene synthase [NAD(P)H] activity"/>
    <property type="evidence" value="ECO:0007669"/>
    <property type="project" value="InterPro"/>
</dbReference>
<dbReference type="SFLD" id="SFLDS00005">
    <property type="entry name" value="Isoprenoid_Synthase_Type_I"/>
    <property type="match status" value="1"/>
</dbReference>
<comment type="catalytic activity">
    <reaction evidence="1">
        <text>2 (2E,6E,10E)-geranylgeranyl diphosphate = 15-cis-phytoene + 2 diphosphate</text>
        <dbReference type="Rhea" id="RHEA:34475"/>
        <dbReference type="ChEBI" id="CHEBI:27787"/>
        <dbReference type="ChEBI" id="CHEBI:33019"/>
        <dbReference type="ChEBI" id="CHEBI:58756"/>
        <dbReference type="EC" id="2.5.1.32"/>
    </reaction>
</comment>
<gene>
    <name evidence="5" type="primary">PSY</name>
</gene>
<keyword evidence="4" id="KW-0125">Carotenoid biosynthesis</keyword>
<dbReference type="InterPro" id="IPR008949">
    <property type="entry name" value="Isoprenoid_synthase_dom_sf"/>
</dbReference>
<protein>
    <recommendedName>
        <fullName evidence="2">15-cis-phytoene synthase</fullName>
        <ecNumber evidence="2">2.5.1.32</ecNumber>
    </recommendedName>
</protein>
<evidence type="ECO:0000256" key="3">
    <source>
        <dbReference type="ARBA" id="ARBA00022679"/>
    </source>
</evidence>
<sequence length="405" mass="46294">MQVARPRGLMAALALISVPKPCGSWQPRILAAHMTYARHSAPCAALQTNDGSELLTDSERQAEQIRSALQSLLPSYRQSRERPSLDDQDVPEALAAGTLSAIIASKDDEALARREKLLQHSYEQCRQITAQYAKTFYFGTSFFSEEKRKAVWAVYAWCRRTDDIVDKPRKETVSLRTELAEWKRRTEDIWRGIAHDSIDLALVDTIRQYPNLSIQPFDDMIKGMVMDLDQNRFETFDELYLYCYRVAGTVGLMTMPIMGTAPDSTYLEALEPALALGVALQLTNILRDVGEDRVRQRIYIPQEDLRRFGVTEASLLKGIKDEKYVALLKFQIARARKWYKVAEDGIPMLAEDARLPVRASLDMYSSILDKIEANNYDNFNKRAYTSKFEKLMMLPKSYIKVKTGY</sequence>
<dbReference type="InterPro" id="IPR044843">
    <property type="entry name" value="Trans_IPPS_bact-type"/>
</dbReference>
<dbReference type="CDD" id="cd00683">
    <property type="entry name" value="Trans_IPPS_HH"/>
    <property type="match status" value="1"/>
</dbReference>
<dbReference type="EMBL" id="KY114109">
    <property type="protein sequence ID" value="ATQ35988.1"/>
    <property type="molecule type" value="mRNA"/>
</dbReference>
<proteinExistence type="evidence at transcript level"/>
<evidence type="ECO:0000256" key="1">
    <source>
        <dbReference type="ARBA" id="ARBA00001805"/>
    </source>
</evidence>
<dbReference type="PROSITE" id="PS01045">
    <property type="entry name" value="SQUALEN_PHYTOEN_SYN_2"/>
    <property type="match status" value="1"/>
</dbReference>
<evidence type="ECO:0000256" key="2">
    <source>
        <dbReference type="ARBA" id="ARBA00012396"/>
    </source>
</evidence>
<keyword evidence="3" id="KW-0808">Transferase</keyword>